<accession>A0ABU1FPR4</accession>
<keyword evidence="3" id="KW-1185">Reference proteome</keyword>
<dbReference type="Proteomes" id="UP001260872">
    <property type="component" value="Unassembled WGS sequence"/>
</dbReference>
<proteinExistence type="predicted"/>
<sequence length="429" mass="48704">MSPAVKPTYHQTSLEEARKLARVDAEGHVYLHPAEGESEERYIGQYSAGGGEDEALQYFTRKFDELYNRALLLRARVATQADSASALRSSAQSLGKELREGTWLGDVAGLEAILAEIGTGIDGIAEQEKKQAEEATAAKLAVREEIVSEAESIAAADPEQQHWKSAQSRMNELFEAWKTEQKTPPRLSKSQEDPLWKRFRAARTTFEKHRRAFFVQRDKEAGEIKRAKEELIAEAEKLSRSTEYGPTAKAYHRLMDQWKALGRGQRKTEDAQWARFRAAQDTFFAARDEANAKLDAEYGENLKRKEEILEQLRALMPFTKPQAIRDRYFKLLDEWDAAGRVPRGDVKRMERAIGEIQDAFREAEGATVRVQDSAKNERQSAMLTQLEETIAQLEQELTEARAAGDERRIKESEEALAARRTWLETLKSA</sequence>
<organism evidence="2 3">
    <name type="scientific">Nesterenkonia flava</name>
    <dbReference type="NCBI Taxonomy" id="469799"/>
    <lineage>
        <taxon>Bacteria</taxon>
        <taxon>Bacillati</taxon>
        <taxon>Actinomycetota</taxon>
        <taxon>Actinomycetes</taxon>
        <taxon>Micrococcales</taxon>
        <taxon>Micrococcaceae</taxon>
        <taxon>Nesterenkonia</taxon>
    </lineage>
</organism>
<dbReference type="EMBL" id="JAVKGT010000001">
    <property type="protein sequence ID" value="MDR5710638.1"/>
    <property type="molecule type" value="Genomic_DNA"/>
</dbReference>
<evidence type="ECO:0000313" key="3">
    <source>
        <dbReference type="Proteomes" id="UP001260872"/>
    </source>
</evidence>
<protein>
    <submittedName>
        <fullName evidence="2">DUF349 domain-containing protein</fullName>
    </submittedName>
</protein>
<dbReference type="Pfam" id="PF03993">
    <property type="entry name" value="DUF349"/>
    <property type="match status" value="3"/>
</dbReference>
<reference evidence="3" key="1">
    <citation type="submission" date="2023-07" db="EMBL/GenBank/DDBJ databases">
        <title>Description of three actinobacteria isolated from air of manufacturing shop in a pharmaceutical factory.</title>
        <authorList>
            <person name="Zhang D.-F."/>
        </authorList>
    </citation>
    <scope>NUCLEOTIDE SEQUENCE [LARGE SCALE GENOMIC DNA]</scope>
    <source>
        <strain evidence="3">CCTCC AB 207010</strain>
    </source>
</reference>
<feature type="coiled-coil region" evidence="1">
    <location>
        <begin position="346"/>
        <end position="403"/>
    </location>
</feature>
<evidence type="ECO:0000313" key="2">
    <source>
        <dbReference type="EMBL" id="MDR5710638.1"/>
    </source>
</evidence>
<dbReference type="InterPro" id="IPR007139">
    <property type="entry name" value="DUF349"/>
</dbReference>
<keyword evidence="1" id="KW-0175">Coiled coil</keyword>
<comment type="caution">
    <text evidence="2">The sequence shown here is derived from an EMBL/GenBank/DDBJ whole genome shotgun (WGS) entry which is preliminary data.</text>
</comment>
<evidence type="ECO:0000256" key="1">
    <source>
        <dbReference type="SAM" id="Coils"/>
    </source>
</evidence>
<gene>
    <name evidence="2" type="ORF">RH857_00575</name>
</gene>
<name>A0ABU1FPR4_9MICC</name>
<dbReference type="RefSeq" id="WP_310536028.1">
    <property type="nucleotide sequence ID" value="NZ_BAAAOC010000008.1"/>
</dbReference>